<comment type="caution">
    <text evidence="12">The sequence shown here is derived from an EMBL/GenBank/DDBJ whole genome shotgun (WGS) entry which is preliminary data.</text>
</comment>
<comment type="cofactor">
    <cofactor evidence="9">
        <name>[2Fe-2S] cluster</name>
        <dbReference type="ChEBI" id="CHEBI:190135"/>
    </cofactor>
</comment>
<dbReference type="InterPro" id="IPR014349">
    <property type="entry name" value="Rieske_Fe-S_prot"/>
</dbReference>
<keyword evidence="5" id="KW-0408">Iron</keyword>
<dbReference type="GO" id="GO:0016020">
    <property type="term" value="C:membrane"/>
    <property type="evidence" value="ECO:0007669"/>
    <property type="project" value="InterPro"/>
</dbReference>
<dbReference type="AlphaFoldDB" id="A0A916T574"/>
<evidence type="ECO:0000256" key="6">
    <source>
        <dbReference type="ARBA" id="ARBA00023014"/>
    </source>
</evidence>
<protein>
    <recommendedName>
        <fullName evidence="2">Cytochrome bc1 complex Rieske iron-sulfur subunit</fullName>
    </recommendedName>
    <alternativeName>
        <fullName evidence="8">Cytochrome bc1 reductase complex subunit QcrA</fullName>
    </alternativeName>
</protein>
<dbReference type="PROSITE" id="PS51296">
    <property type="entry name" value="RIESKE"/>
    <property type="match status" value="1"/>
</dbReference>
<evidence type="ECO:0000256" key="8">
    <source>
        <dbReference type="ARBA" id="ARBA00029586"/>
    </source>
</evidence>
<feature type="region of interest" description="Disordered" evidence="10">
    <location>
        <begin position="1"/>
        <end position="22"/>
    </location>
</feature>
<evidence type="ECO:0000313" key="13">
    <source>
        <dbReference type="Proteomes" id="UP000621454"/>
    </source>
</evidence>
<dbReference type="GO" id="GO:0046872">
    <property type="term" value="F:metal ion binding"/>
    <property type="evidence" value="ECO:0007669"/>
    <property type="project" value="UniProtKB-KW"/>
</dbReference>
<dbReference type="PRINTS" id="PR00162">
    <property type="entry name" value="RIESKE"/>
</dbReference>
<evidence type="ECO:0000256" key="10">
    <source>
        <dbReference type="SAM" id="MobiDB-lite"/>
    </source>
</evidence>
<dbReference type="PROSITE" id="PS51318">
    <property type="entry name" value="TAT"/>
    <property type="match status" value="1"/>
</dbReference>
<dbReference type="CDD" id="cd03467">
    <property type="entry name" value="Rieske"/>
    <property type="match status" value="1"/>
</dbReference>
<evidence type="ECO:0000256" key="7">
    <source>
        <dbReference type="ARBA" id="ARBA00023157"/>
    </source>
</evidence>
<dbReference type="InterPro" id="IPR005805">
    <property type="entry name" value="Rieske_Fe-S_prot_C"/>
</dbReference>
<name>A0A916T574_9ACTN</name>
<feature type="compositionally biased region" description="Polar residues" evidence="10">
    <location>
        <begin position="1"/>
        <end position="21"/>
    </location>
</feature>
<feature type="compositionally biased region" description="Low complexity" evidence="10">
    <location>
        <begin position="49"/>
        <end position="58"/>
    </location>
</feature>
<reference evidence="12" key="1">
    <citation type="journal article" date="2014" name="Int. J. Syst. Evol. Microbiol.">
        <title>Complete genome sequence of Corynebacterium casei LMG S-19264T (=DSM 44701T), isolated from a smear-ripened cheese.</title>
        <authorList>
            <consortium name="US DOE Joint Genome Institute (JGI-PGF)"/>
            <person name="Walter F."/>
            <person name="Albersmeier A."/>
            <person name="Kalinowski J."/>
            <person name="Ruckert C."/>
        </authorList>
    </citation>
    <scope>NUCLEOTIDE SEQUENCE</scope>
    <source>
        <strain evidence="12">CGMCC 1.12827</strain>
    </source>
</reference>
<feature type="domain" description="Rieske" evidence="11">
    <location>
        <begin position="65"/>
        <end position="157"/>
    </location>
</feature>
<accession>A0A916T574</accession>
<sequence length="158" mass="15217">MTHQVSTTDATTPRSNATGVSISRRRALGGATAAIAGAAALAACGSDDSGSSSDTTAGSGSGGGSALAQTSQVPVGGGVVVKSEKVVVTQPSAGEFKAFSAVCPHQGCLVSDITGGKIICPCHGSEFSVDDGHVITGPATSGLRATQITVTGDAITVA</sequence>
<evidence type="ECO:0000256" key="9">
    <source>
        <dbReference type="ARBA" id="ARBA00034078"/>
    </source>
</evidence>
<dbReference type="GO" id="GO:0004497">
    <property type="term" value="F:monooxygenase activity"/>
    <property type="evidence" value="ECO:0007669"/>
    <property type="project" value="UniProtKB-ARBA"/>
</dbReference>
<dbReference type="InterPro" id="IPR006311">
    <property type="entry name" value="TAT_signal"/>
</dbReference>
<dbReference type="PANTHER" id="PTHR10134">
    <property type="entry name" value="CYTOCHROME B-C1 COMPLEX SUBUNIT RIESKE, MITOCHONDRIAL"/>
    <property type="match status" value="1"/>
</dbReference>
<dbReference type="Proteomes" id="UP000621454">
    <property type="component" value="Unassembled WGS sequence"/>
</dbReference>
<gene>
    <name evidence="12" type="ORF">GCM10011489_16200</name>
</gene>
<dbReference type="Gene3D" id="2.102.10.10">
    <property type="entry name" value="Rieske [2Fe-2S] iron-sulphur domain"/>
    <property type="match status" value="1"/>
</dbReference>
<comment type="function">
    <text evidence="1">Iron-sulfur subunit of the cytochrome bc1 complex, an essential component of the respiratory electron transport chain required for ATP synthesis. The bc1 complex catalyzes the oxidation of menaquinol and the reduction of cytochrome c in the respiratory chain. The bc1 complex operates through a Q-cycle mechanism that couples electron transfer to generation of the proton gradient that drives ATP synthesis.</text>
</comment>
<proteinExistence type="predicted"/>
<keyword evidence="13" id="KW-1185">Reference proteome</keyword>
<keyword evidence="7" id="KW-1015">Disulfide bond</keyword>
<dbReference type="GO" id="GO:0016705">
    <property type="term" value="F:oxidoreductase activity, acting on paired donors, with incorporation or reduction of molecular oxygen"/>
    <property type="evidence" value="ECO:0007669"/>
    <property type="project" value="UniProtKB-ARBA"/>
</dbReference>
<dbReference type="InterPro" id="IPR017941">
    <property type="entry name" value="Rieske_2Fe-2S"/>
</dbReference>
<evidence type="ECO:0000256" key="1">
    <source>
        <dbReference type="ARBA" id="ARBA00002494"/>
    </source>
</evidence>
<dbReference type="Pfam" id="PF00355">
    <property type="entry name" value="Rieske"/>
    <property type="match status" value="1"/>
</dbReference>
<dbReference type="SUPFAM" id="SSF50022">
    <property type="entry name" value="ISP domain"/>
    <property type="match status" value="1"/>
</dbReference>
<keyword evidence="6" id="KW-0411">Iron-sulfur</keyword>
<evidence type="ECO:0000256" key="4">
    <source>
        <dbReference type="ARBA" id="ARBA00022723"/>
    </source>
</evidence>
<evidence type="ECO:0000259" key="11">
    <source>
        <dbReference type="PROSITE" id="PS51296"/>
    </source>
</evidence>
<dbReference type="FunFam" id="2.102.10.10:FF:000016">
    <property type="entry name" value="Nitrite reductase/ring-hydroxylating ferredoxin subunit"/>
    <property type="match status" value="1"/>
</dbReference>
<keyword evidence="4" id="KW-0479">Metal-binding</keyword>
<evidence type="ECO:0000256" key="3">
    <source>
        <dbReference type="ARBA" id="ARBA00022714"/>
    </source>
</evidence>
<dbReference type="GO" id="GO:0051537">
    <property type="term" value="F:2 iron, 2 sulfur cluster binding"/>
    <property type="evidence" value="ECO:0007669"/>
    <property type="project" value="UniProtKB-KW"/>
</dbReference>
<reference evidence="12" key="2">
    <citation type="submission" date="2020-09" db="EMBL/GenBank/DDBJ databases">
        <authorList>
            <person name="Sun Q."/>
            <person name="Zhou Y."/>
        </authorList>
    </citation>
    <scope>NUCLEOTIDE SEQUENCE</scope>
    <source>
        <strain evidence="12">CGMCC 1.12827</strain>
    </source>
</reference>
<evidence type="ECO:0000256" key="2">
    <source>
        <dbReference type="ARBA" id="ARBA00015816"/>
    </source>
</evidence>
<feature type="region of interest" description="Disordered" evidence="10">
    <location>
        <begin position="49"/>
        <end position="72"/>
    </location>
</feature>
<organism evidence="12 13">
    <name type="scientific">Gordonia jinhuaensis</name>
    <dbReference type="NCBI Taxonomy" id="1517702"/>
    <lineage>
        <taxon>Bacteria</taxon>
        <taxon>Bacillati</taxon>
        <taxon>Actinomycetota</taxon>
        <taxon>Actinomycetes</taxon>
        <taxon>Mycobacteriales</taxon>
        <taxon>Gordoniaceae</taxon>
        <taxon>Gordonia</taxon>
    </lineage>
</organism>
<evidence type="ECO:0000313" key="12">
    <source>
        <dbReference type="EMBL" id="GGB28741.1"/>
    </source>
</evidence>
<dbReference type="InterPro" id="IPR036922">
    <property type="entry name" value="Rieske_2Fe-2S_sf"/>
</dbReference>
<evidence type="ECO:0000256" key="5">
    <source>
        <dbReference type="ARBA" id="ARBA00023004"/>
    </source>
</evidence>
<keyword evidence="3" id="KW-0001">2Fe-2S</keyword>
<dbReference type="EMBL" id="BMGC01000008">
    <property type="protein sequence ID" value="GGB28741.1"/>
    <property type="molecule type" value="Genomic_DNA"/>
</dbReference>
<dbReference type="RefSeq" id="WP_188586079.1">
    <property type="nucleotide sequence ID" value="NZ_BMGC01000008.1"/>
</dbReference>